<dbReference type="InterPro" id="IPR043690">
    <property type="entry name" value="RimI"/>
</dbReference>
<evidence type="ECO:0000313" key="8">
    <source>
        <dbReference type="EMBL" id="ERG19463.1"/>
    </source>
</evidence>
<gene>
    <name evidence="5" type="primary">rimI</name>
    <name evidence="8" type="ORF">PCIT_06330</name>
</gene>
<feature type="binding site" evidence="5">
    <location>
        <position position="111"/>
    </location>
    <ligand>
        <name>acetyl-CoA</name>
        <dbReference type="ChEBI" id="CHEBI:57288"/>
    </ligand>
</feature>
<comment type="subcellular location">
    <subcellularLocation>
        <location evidence="5 6">Cytoplasm</location>
    </subcellularLocation>
</comment>
<evidence type="ECO:0000256" key="3">
    <source>
        <dbReference type="ARBA" id="ARBA00022679"/>
    </source>
</evidence>
<reference evidence="8" key="2">
    <citation type="submission" date="2013-04" db="EMBL/GenBank/DDBJ databases">
        <title>Genome sequence of Pseudoalteromonas citrea.</title>
        <authorList>
            <person name="Xie B.-B."/>
            <person name="Rong J.-C."/>
            <person name="Qin Q.-L."/>
            <person name="Shu Y.-L."/>
            <person name="Zhang Y.-Z."/>
        </authorList>
    </citation>
    <scope>NUCLEOTIDE SEQUENCE</scope>
    <source>
        <strain evidence="8">NCIMB 1889</strain>
    </source>
</reference>
<evidence type="ECO:0000256" key="2">
    <source>
        <dbReference type="ARBA" id="ARBA00022490"/>
    </source>
</evidence>
<dbReference type="EC" id="2.3.1.266" evidence="5 6"/>
<evidence type="ECO:0000259" key="7">
    <source>
        <dbReference type="PROSITE" id="PS51186"/>
    </source>
</evidence>
<comment type="caution">
    <text evidence="8">The sequence shown here is derived from an EMBL/GenBank/DDBJ whole genome shotgun (WGS) entry which is preliminary data.</text>
</comment>
<name>U1KTZ8_9GAMM</name>
<comment type="similarity">
    <text evidence="1 5 6">Belongs to the acetyltransferase family. RimI subfamily.</text>
</comment>
<dbReference type="InterPro" id="IPR016181">
    <property type="entry name" value="Acyl_CoA_acyltransferase"/>
</dbReference>
<accession>U1KTZ8</accession>
<proteinExistence type="inferred from homology"/>
<dbReference type="GO" id="GO:0005737">
    <property type="term" value="C:cytoplasm"/>
    <property type="evidence" value="ECO:0007669"/>
    <property type="project" value="UniProtKB-SubCell"/>
</dbReference>
<dbReference type="Pfam" id="PF00583">
    <property type="entry name" value="Acetyltransf_1"/>
    <property type="match status" value="1"/>
</dbReference>
<keyword evidence="2 5" id="KW-0963">Cytoplasm</keyword>
<evidence type="ECO:0000256" key="4">
    <source>
        <dbReference type="ARBA" id="ARBA00023315"/>
    </source>
</evidence>
<protein>
    <recommendedName>
        <fullName evidence="5 6">[Ribosomal protein bS18]-alanine N-acetyltransferase</fullName>
        <ecNumber evidence="5 6">2.3.1.266</ecNumber>
    </recommendedName>
</protein>
<dbReference type="PROSITE" id="PS51186">
    <property type="entry name" value="GNAT"/>
    <property type="match status" value="1"/>
</dbReference>
<comment type="caution">
    <text evidence="5">Lacks conserved residue(s) required for the propagation of feature annotation.</text>
</comment>
<dbReference type="InterPro" id="IPR000182">
    <property type="entry name" value="GNAT_dom"/>
</dbReference>
<dbReference type="PANTHER" id="PTHR43420:SF51">
    <property type="entry name" value="PEPTIDYL-LYSINE N-ACETYLTRANSFERASE YIAC"/>
    <property type="match status" value="1"/>
</dbReference>
<organism evidence="8">
    <name type="scientific">Pseudoalteromonas citrea DSM 8771</name>
    <dbReference type="NCBI Taxonomy" id="1117314"/>
    <lineage>
        <taxon>Bacteria</taxon>
        <taxon>Pseudomonadati</taxon>
        <taxon>Pseudomonadota</taxon>
        <taxon>Gammaproteobacteria</taxon>
        <taxon>Alteromonadales</taxon>
        <taxon>Pseudoalteromonadaceae</taxon>
        <taxon>Pseudoalteromonas</taxon>
    </lineage>
</organism>
<dbReference type="Gene3D" id="3.40.630.30">
    <property type="match status" value="1"/>
</dbReference>
<sequence>MNTNIKHDILAQLPMCELMAIETACHAFPWTQKTMETCLAGRYFNGALYLDKELAGFYVGERAGPDNTLMDICIAPAHQGKGLAKALLLDFVTRSEAMSAENLFLEVRASNKAAIGLYEQAGFIESGIRKNYYPSHSGKEDAILMALALCFMGSS</sequence>
<dbReference type="GO" id="GO:0008999">
    <property type="term" value="F:protein-N-terminal-alanine acetyltransferase activity"/>
    <property type="evidence" value="ECO:0007669"/>
    <property type="project" value="UniProtKB-UniRule"/>
</dbReference>
<dbReference type="EMBL" id="AHBZ02000070">
    <property type="protein sequence ID" value="ERG19463.1"/>
    <property type="molecule type" value="Genomic_DNA"/>
</dbReference>
<dbReference type="eggNOG" id="COG0456">
    <property type="taxonomic scope" value="Bacteria"/>
</dbReference>
<comment type="function">
    <text evidence="5 6">Acetylates the N-terminal alanine of ribosomal protein bS18.</text>
</comment>
<dbReference type="PANTHER" id="PTHR43420">
    <property type="entry name" value="ACETYLTRANSFERASE"/>
    <property type="match status" value="1"/>
</dbReference>
<comment type="catalytic activity">
    <reaction evidence="5 6">
        <text>N-terminal L-alanyl-[ribosomal protein bS18] + acetyl-CoA = N-terminal N(alpha)-acetyl-L-alanyl-[ribosomal protein bS18] + CoA + H(+)</text>
        <dbReference type="Rhea" id="RHEA:43756"/>
        <dbReference type="Rhea" id="RHEA-COMP:10676"/>
        <dbReference type="Rhea" id="RHEA-COMP:10677"/>
        <dbReference type="ChEBI" id="CHEBI:15378"/>
        <dbReference type="ChEBI" id="CHEBI:57287"/>
        <dbReference type="ChEBI" id="CHEBI:57288"/>
        <dbReference type="ChEBI" id="CHEBI:64718"/>
        <dbReference type="ChEBI" id="CHEBI:83683"/>
        <dbReference type="EC" id="2.3.1.266"/>
    </reaction>
</comment>
<dbReference type="InterPro" id="IPR050680">
    <property type="entry name" value="YpeA/RimI_acetyltransf"/>
</dbReference>
<dbReference type="CDD" id="cd04301">
    <property type="entry name" value="NAT_SF"/>
    <property type="match status" value="1"/>
</dbReference>
<dbReference type="NCBIfam" id="TIGR01575">
    <property type="entry name" value="rimI"/>
    <property type="match status" value="1"/>
</dbReference>
<dbReference type="STRING" id="1117314.PCIT_06330"/>
<evidence type="ECO:0000256" key="6">
    <source>
        <dbReference type="RuleBase" id="RU363094"/>
    </source>
</evidence>
<keyword evidence="4 5" id="KW-0012">Acyltransferase</keyword>
<dbReference type="HAMAP" id="MF_02210">
    <property type="entry name" value="RimI"/>
    <property type="match status" value="1"/>
</dbReference>
<evidence type="ECO:0000256" key="5">
    <source>
        <dbReference type="HAMAP-Rule" id="MF_02210"/>
    </source>
</evidence>
<feature type="domain" description="N-acetyltransferase" evidence="7">
    <location>
        <begin position="5"/>
        <end position="150"/>
    </location>
</feature>
<feature type="active site" description="Proton acceptor" evidence="5">
    <location>
        <position position="106"/>
    </location>
</feature>
<evidence type="ECO:0000256" key="1">
    <source>
        <dbReference type="ARBA" id="ARBA00005395"/>
    </source>
</evidence>
<dbReference type="SUPFAM" id="SSF55729">
    <property type="entry name" value="Acyl-CoA N-acyltransferases (Nat)"/>
    <property type="match status" value="1"/>
</dbReference>
<dbReference type="InterPro" id="IPR006464">
    <property type="entry name" value="AcTrfase_RimI/Ard1"/>
</dbReference>
<keyword evidence="3 5" id="KW-0808">Transferase</keyword>
<feature type="active site" description="Proton donor" evidence="5">
    <location>
        <position position="118"/>
    </location>
</feature>
<reference evidence="8" key="1">
    <citation type="journal article" date="2012" name="J. Bacteriol.">
        <title>Genome sequences of type strains of seven species of the marine bacterium Pseudoalteromonas.</title>
        <authorList>
            <person name="Xie B.B."/>
            <person name="Shu Y.L."/>
            <person name="Qin Q.L."/>
            <person name="Rong J.C."/>
            <person name="Zhang X.Y."/>
            <person name="Chen X.L."/>
            <person name="Shi M."/>
            <person name="He H.L."/>
            <person name="Zhou B.C."/>
            <person name="Zhang Y.Z."/>
        </authorList>
    </citation>
    <scope>NUCLEOTIDE SEQUENCE [LARGE SCALE GENOMIC DNA]</scope>
    <source>
        <strain evidence="8">NCIMB 1889</strain>
    </source>
</reference>
<dbReference type="AlphaFoldDB" id="U1KTZ8"/>